<dbReference type="EMBL" id="VNHX01000027">
    <property type="protein sequence ID" value="TYP89439.1"/>
    <property type="molecule type" value="Genomic_DNA"/>
</dbReference>
<organism evidence="1 2">
    <name type="scientific">Sphingobacterium allocomposti</name>
    <dbReference type="NCBI Taxonomy" id="415956"/>
    <lineage>
        <taxon>Bacteria</taxon>
        <taxon>Pseudomonadati</taxon>
        <taxon>Bacteroidota</taxon>
        <taxon>Sphingobacteriia</taxon>
        <taxon>Sphingobacteriales</taxon>
        <taxon>Sphingobacteriaceae</taxon>
        <taxon>Sphingobacterium</taxon>
    </lineage>
</organism>
<name>A0A5S5D445_9SPHI</name>
<dbReference type="OrthoDB" id="956134at2"/>
<sequence length="127" mass="14831">MIQATELRLGNYVNLNDGSEHDKIRQISGIEHKIVYTLIKGCRFAQVHQSFDRIYPIPLTEEIIIKCGFERSEYNDYRHPILFGTLTLYEGVAELHISDMYSVWVNNLHQLQNLYFALTGEELEVKI</sequence>
<evidence type="ECO:0000313" key="1">
    <source>
        <dbReference type="EMBL" id="TYP89439.1"/>
    </source>
</evidence>
<dbReference type="Proteomes" id="UP000325105">
    <property type="component" value="Unassembled WGS sequence"/>
</dbReference>
<protein>
    <submittedName>
        <fullName evidence="1">Uncharacterized protein</fullName>
    </submittedName>
</protein>
<comment type="caution">
    <text evidence="1">The sequence shown here is derived from an EMBL/GenBank/DDBJ whole genome shotgun (WGS) entry which is preliminary data.</text>
</comment>
<dbReference type="AlphaFoldDB" id="A0A5S5D445"/>
<gene>
    <name evidence="1" type="ORF">BC792_12740</name>
</gene>
<keyword evidence="2" id="KW-1185">Reference proteome</keyword>
<dbReference type="RefSeq" id="WP_148910035.1">
    <property type="nucleotide sequence ID" value="NZ_VNHX01000027.1"/>
</dbReference>
<accession>A0A5S5D445</accession>
<proteinExistence type="predicted"/>
<reference evidence="1 2" key="1">
    <citation type="submission" date="2019-07" db="EMBL/GenBank/DDBJ databases">
        <title>Genomic Encyclopedia of Archaeal and Bacterial Type Strains, Phase II (KMG-II): from individual species to whole genera.</title>
        <authorList>
            <person name="Goeker M."/>
        </authorList>
    </citation>
    <scope>NUCLEOTIDE SEQUENCE [LARGE SCALE GENOMIC DNA]</scope>
    <source>
        <strain evidence="1 2">DSM 18850</strain>
    </source>
</reference>
<evidence type="ECO:0000313" key="2">
    <source>
        <dbReference type="Proteomes" id="UP000325105"/>
    </source>
</evidence>